<name>A0A151IEU1_9HYME</name>
<feature type="compositionally biased region" description="Basic and acidic residues" evidence="1">
    <location>
        <begin position="30"/>
        <end position="49"/>
    </location>
</feature>
<evidence type="ECO:0000313" key="2">
    <source>
        <dbReference type="EMBL" id="KYM99333.1"/>
    </source>
</evidence>
<accession>A0A151IEU1</accession>
<evidence type="ECO:0000313" key="3">
    <source>
        <dbReference type="Proteomes" id="UP000078542"/>
    </source>
</evidence>
<organism evidence="2 3">
    <name type="scientific">Cyphomyrmex costatus</name>
    <dbReference type="NCBI Taxonomy" id="456900"/>
    <lineage>
        <taxon>Eukaryota</taxon>
        <taxon>Metazoa</taxon>
        <taxon>Ecdysozoa</taxon>
        <taxon>Arthropoda</taxon>
        <taxon>Hexapoda</taxon>
        <taxon>Insecta</taxon>
        <taxon>Pterygota</taxon>
        <taxon>Neoptera</taxon>
        <taxon>Endopterygota</taxon>
        <taxon>Hymenoptera</taxon>
        <taxon>Apocrita</taxon>
        <taxon>Aculeata</taxon>
        <taxon>Formicoidea</taxon>
        <taxon>Formicidae</taxon>
        <taxon>Myrmicinae</taxon>
        <taxon>Cyphomyrmex</taxon>
    </lineage>
</organism>
<protein>
    <submittedName>
        <fullName evidence="2">Uncharacterized protein</fullName>
    </submittedName>
</protein>
<sequence>MAASKVGVRGGQWPVRVIGWPPRTCHERVAVRRDAGSGPERNRDREGDSGNRGAGECLEVEDARAYGGADGVLEEDSAAALDTAVPLINEVGLPFQKCKKVDNLLMVASKLNGMQSNLLAAANRLSGVDGGPNVSGGSAA</sequence>
<dbReference type="EMBL" id="KQ977858">
    <property type="protein sequence ID" value="KYM99333.1"/>
    <property type="molecule type" value="Genomic_DNA"/>
</dbReference>
<dbReference type="AlphaFoldDB" id="A0A151IEU1"/>
<evidence type="ECO:0000256" key="1">
    <source>
        <dbReference type="SAM" id="MobiDB-lite"/>
    </source>
</evidence>
<feature type="region of interest" description="Disordered" evidence="1">
    <location>
        <begin position="30"/>
        <end position="56"/>
    </location>
</feature>
<keyword evidence="3" id="KW-1185">Reference proteome</keyword>
<proteinExistence type="predicted"/>
<gene>
    <name evidence="2" type="ORF">ALC62_09975</name>
</gene>
<reference evidence="2 3" key="1">
    <citation type="submission" date="2016-03" db="EMBL/GenBank/DDBJ databases">
        <title>Cyphomyrmex costatus WGS genome.</title>
        <authorList>
            <person name="Nygaard S."/>
            <person name="Hu H."/>
            <person name="Boomsma J."/>
            <person name="Zhang G."/>
        </authorList>
    </citation>
    <scope>NUCLEOTIDE SEQUENCE [LARGE SCALE GENOMIC DNA]</scope>
    <source>
        <strain evidence="2">MS0001</strain>
        <tissue evidence="2">Whole body</tissue>
    </source>
</reference>
<dbReference type="Proteomes" id="UP000078542">
    <property type="component" value="Unassembled WGS sequence"/>
</dbReference>